<feature type="compositionally biased region" description="Low complexity" evidence="2">
    <location>
        <begin position="32"/>
        <end position="49"/>
    </location>
</feature>
<evidence type="ECO:0000256" key="1">
    <source>
        <dbReference type="SAM" id="Coils"/>
    </source>
</evidence>
<proteinExistence type="predicted"/>
<feature type="region of interest" description="Disordered" evidence="2">
    <location>
        <begin position="106"/>
        <end position="141"/>
    </location>
</feature>
<dbReference type="GeneID" id="7200616"/>
<organism evidence="3 4">
    <name type="scientific">Phaeodactylum tricornutum (strain CCAP 1055/1)</name>
    <dbReference type="NCBI Taxonomy" id="556484"/>
    <lineage>
        <taxon>Eukaryota</taxon>
        <taxon>Sar</taxon>
        <taxon>Stramenopiles</taxon>
        <taxon>Ochrophyta</taxon>
        <taxon>Bacillariophyta</taxon>
        <taxon>Bacillariophyceae</taxon>
        <taxon>Bacillariophycidae</taxon>
        <taxon>Naviculales</taxon>
        <taxon>Phaeodactylaceae</taxon>
        <taxon>Phaeodactylum</taxon>
    </lineage>
</organism>
<dbReference type="HOGENOM" id="CLU_618914_0_0_1"/>
<dbReference type="Proteomes" id="UP000000759">
    <property type="component" value="Chromosome 7"/>
</dbReference>
<evidence type="ECO:0000313" key="4">
    <source>
        <dbReference type="Proteomes" id="UP000000759"/>
    </source>
</evidence>
<reference evidence="4" key="2">
    <citation type="submission" date="2008-08" db="EMBL/GenBank/DDBJ databases">
        <authorList>
            <consortium name="Diatom Consortium"/>
            <person name="Grigoriev I."/>
            <person name="Grimwood J."/>
            <person name="Kuo A."/>
            <person name="Otillar R.P."/>
            <person name="Salamov A."/>
            <person name="Detter J.C."/>
            <person name="Lindquist E."/>
            <person name="Shapiro H."/>
            <person name="Lucas S."/>
            <person name="Glavina del Rio T."/>
            <person name="Pitluck S."/>
            <person name="Rokhsar D."/>
            <person name="Bowler C."/>
        </authorList>
    </citation>
    <scope>GENOME REANNOTATION</scope>
    <source>
        <strain evidence="4">CCAP 1055/1</strain>
    </source>
</reference>
<keyword evidence="1" id="KW-0175">Coiled coil</keyword>
<gene>
    <name evidence="3" type="ORF">PHATRDRAFT_45544</name>
</gene>
<dbReference type="KEGG" id="pti:PHATRDRAFT_45544"/>
<dbReference type="PaxDb" id="2850-Phatr45544"/>
<dbReference type="InParanoid" id="B7FY18"/>
<evidence type="ECO:0000256" key="2">
    <source>
        <dbReference type="SAM" id="MobiDB-lite"/>
    </source>
</evidence>
<reference evidence="3 4" key="1">
    <citation type="journal article" date="2008" name="Nature">
        <title>The Phaeodactylum genome reveals the evolutionary history of diatom genomes.</title>
        <authorList>
            <person name="Bowler C."/>
            <person name="Allen A.E."/>
            <person name="Badger J.H."/>
            <person name="Grimwood J."/>
            <person name="Jabbari K."/>
            <person name="Kuo A."/>
            <person name="Maheswari U."/>
            <person name="Martens C."/>
            <person name="Maumus F."/>
            <person name="Otillar R.P."/>
            <person name="Rayko E."/>
            <person name="Salamov A."/>
            <person name="Vandepoele K."/>
            <person name="Beszteri B."/>
            <person name="Gruber A."/>
            <person name="Heijde M."/>
            <person name="Katinka M."/>
            <person name="Mock T."/>
            <person name="Valentin K."/>
            <person name="Verret F."/>
            <person name="Berges J.A."/>
            <person name="Brownlee C."/>
            <person name="Cadoret J.P."/>
            <person name="Chiovitti A."/>
            <person name="Choi C.J."/>
            <person name="Coesel S."/>
            <person name="De Martino A."/>
            <person name="Detter J.C."/>
            <person name="Durkin C."/>
            <person name="Falciatore A."/>
            <person name="Fournet J."/>
            <person name="Haruta M."/>
            <person name="Huysman M.J."/>
            <person name="Jenkins B.D."/>
            <person name="Jiroutova K."/>
            <person name="Jorgensen R.E."/>
            <person name="Joubert Y."/>
            <person name="Kaplan A."/>
            <person name="Kroger N."/>
            <person name="Kroth P.G."/>
            <person name="La Roche J."/>
            <person name="Lindquist E."/>
            <person name="Lommer M."/>
            <person name="Martin-Jezequel V."/>
            <person name="Lopez P.J."/>
            <person name="Lucas S."/>
            <person name="Mangogna M."/>
            <person name="McGinnis K."/>
            <person name="Medlin L.K."/>
            <person name="Montsant A."/>
            <person name="Oudot-Le Secq M.P."/>
            <person name="Napoli C."/>
            <person name="Obornik M."/>
            <person name="Parker M.S."/>
            <person name="Petit J.L."/>
            <person name="Porcel B.M."/>
            <person name="Poulsen N."/>
            <person name="Robison M."/>
            <person name="Rychlewski L."/>
            <person name="Rynearson T.A."/>
            <person name="Schmutz J."/>
            <person name="Shapiro H."/>
            <person name="Siaut M."/>
            <person name="Stanley M."/>
            <person name="Sussman M.R."/>
            <person name="Taylor A.R."/>
            <person name="Vardi A."/>
            <person name="von Dassow P."/>
            <person name="Vyverman W."/>
            <person name="Willis A."/>
            <person name="Wyrwicz L.S."/>
            <person name="Rokhsar D.S."/>
            <person name="Weissenbach J."/>
            <person name="Armbrust E.V."/>
            <person name="Green B.R."/>
            <person name="Van de Peer Y."/>
            <person name="Grigoriev I.V."/>
        </authorList>
    </citation>
    <scope>NUCLEOTIDE SEQUENCE [LARGE SCALE GENOMIC DNA]</scope>
    <source>
        <strain evidence="3 4">CCAP 1055/1</strain>
    </source>
</reference>
<dbReference type="EMBL" id="CM000610">
    <property type="protein sequence ID" value="EEC48647.1"/>
    <property type="molecule type" value="Genomic_DNA"/>
</dbReference>
<dbReference type="AlphaFoldDB" id="B7FY18"/>
<keyword evidence="4" id="KW-1185">Reference proteome</keyword>
<accession>B7FY18</accession>
<name>B7FY18_PHATC</name>
<sequence length="426" mass="48828">MPGPGWLNGWLKINTKHVVFPKSAFVEKGGNQSNSQQSQKTTSTAQSSTMGSTPRDPELAAIKRFSNRRSRRRLQRTRSNSDLIRELAIEKHYDDHHLMDVPRVIGVSEDGNDSEHAPARGGKISQDSRPRRNTTGMREEGSLENVDSLGMVSTASSPPTIGDSRVCDHHENLYEAAFLHQFERRHAQDSLTPTRHDICRAAQADSQHRAFGGFLPHPFFQSEEPRDCQKCAELNAELIATLDDLEYMKTMALTSEAVADPVKQQTENFEKYSKQLHELTIRHKKQVEQLTRERSLWQHEMQLKLSKFSGLCKHLNEESAVRNVESASLREELASVKAERNVLAEEVLRLRAQAECYEKQKLEDEVTRAKLLDYEQRGLERSENEIRSRDQVIYELTSRLESTLDQLESERQQQRNRRQIIFPASS</sequence>
<evidence type="ECO:0000313" key="3">
    <source>
        <dbReference type="EMBL" id="EEC48647.1"/>
    </source>
</evidence>
<protein>
    <submittedName>
        <fullName evidence="3">Uncharacterized protein</fullName>
    </submittedName>
</protein>
<dbReference type="RefSeq" id="XP_002179661.1">
    <property type="nucleotide sequence ID" value="XM_002179625.1"/>
</dbReference>
<feature type="coiled-coil region" evidence="1">
    <location>
        <begin position="326"/>
        <end position="360"/>
    </location>
</feature>
<feature type="region of interest" description="Disordered" evidence="2">
    <location>
        <begin position="27"/>
        <end position="59"/>
    </location>
</feature>
<dbReference type="OrthoDB" id="10639244at2759"/>